<dbReference type="InterPro" id="IPR027961">
    <property type="entry name" value="DUF4442"/>
</dbReference>
<dbReference type="OrthoDB" id="9153186at2"/>
<gene>
    <name evidence="2" type="ORF">SAMN02745131_03813</name>
</gene>
<evidence type="ECO:0000313" key="2">
    <source>
        <dbReference type="EMBL" id="SHF89741.1"/>
    </source>
</evidence>
<name>A0A1M5FF63_9BACT</name>
<reference evidence="2 3" key="1">
    <citation type="submission" date="2016-11" db="EMBL/GenBank/DDBJ databases">
        <authorList>
            <person name="Jaros S."/>
            <person name="Januszkiewicz K."/>
            <person name="Wedrychowicz H."/>
        </authorList>
    </citation>
    <scope>NUCLEOTIDE SEQUENCE [LARGE SCALE GENOMIC DNA]</scope>
    <source>
        <strain evidence="2 3">DSM 18119</strain>
    </source>
</reference>
<accession>A0A1M5FF63</accession>
<dbReference type="RefSeq" id="WP_072836934.1">
    <property type="nucleotide sequence ID" value="NZ_FQUU01000022.1"/>
</dbReference>
<keyword evidence="1" id="KW-1133">Transmembrane helix</keyword>
<dbReference type="Pfam" id="PF14539">
    <property type="entry name" value="DUF4442"/>
    <property type="match status" value="1"/>
</dbReference>
<feature type="transmembrane region" description="Helical" evidence="1">
    <location>
        <begin position="68"/>
        <end position="87"/>
    </location>
</feature>
<proteinExistence type="predicted"/>
<dbReference type="STRING" id="1121884.SAMN02745131_03813"/>
<organism evidence="2 3">
    <name type="scientific">Flavisolibacter ginsengisoli DSM 18119</name>
    <dbReference type="NCBI Taxonomy" id="1121884"/>
    <lineage>
        <taxon>Bacteria</taxon>
        <taxon>Pseudomonadati</taxon>
        <taxon>Bacteroidota</taxon>
        <taxon>Chitinophagia</taxon>
        <taxon>Chitinophagales</taxon>
        <taxon>Chitinophagaceae</taxon>
        <taxon>Flavisolibacter</taxon>
    </lineage>
</organism>
<sequence length="169" mass="18896">MNNKQNAAASSRAAFFALINNPLKFKLFLFKKLPAASFSGLRVQELSDNVCIVTVPYKWFSQNPFRSIYFACLAMAAEMSTGILAMANTYKRSPAVSMLVVGLEARFYKKASGLTHFVCNSGIEIMNAVNEAIATNEGRTIRILSSGYNENKELISEFWITWSFKSKHI</sequence>
<dbReference type="InterPro" id="IPR029069">
    <property type="entry name" value="HotDog_dom_sf"/>
</dbReference>
<keyword evidence="3" id="KW-1185">Reference proteome</keyword>
<dbReference type="Proteomes" id="UP000184048">
    <property type="component" value="Unassembled WGS sequence"/>
</dbReference>
<dbReference type="Gene3D" id="3.10.129.10">
    <property type="entry name" value="Hotdog Thioesterase"/>
    <property type="match status" value="1"/>
</dbReference>
<keyword evidence="1" id="KW-0812">Transmembrane</keyword>
<protein>
    <recommendedName>
        <fullName evidence="4">Acyl-coenzyme A thioesterase PaaI, contains HGG motif</fullName>
    </recommendedName>
</protein>
<evidence type="ECO:0000256" key="1">
    <source>
        <dbReference type="SAM" id="Phobius"/>
    </source>
</evidence>
<evidence type="ECO:0008006" key="4">
    <source>
        <dbReference type="Google" id="ProtNLM"/>
    </source>
</evidence>
<keyword evidence="1" id="KW-0472">Membrane</keyword>
<dbReference type="SUPFAM" id="SSF54637">
    <property type="entry name" value="Thioesterase/thiol ester dehydrase-isomerase"/>
    <property type="match status" value="1"/>
</dbReference>
<dbReference type="AlphaFoldDB" id="A0A1M5FF63"/>
<dbReference type="EMBL" id="FQUU01000022">
    <property type="protein sequence ID" value="SHF89741.1"/>
    <property type="molecule type" value="Genomic_DNA"/>
</dbReference>
<evidence type="ECO:0000313" key="3">
    <source>
        <dbReference type="Proteomes" id="UP000184048"/>
    </source>
</evidence>